<dbReference type="Proteomes" id="UP000002640">
    <property type="component" value="Unassembled WGS sequence"/>
</dbReference>
<keyword evidence="1" id="KW-0479">Metal-binding</keyword>
<proteinExistence type="predicted"/>
<dbReference type="InParanoid" id="G4ZQZ2"/>
<evidence type="ECO:0000313" key="7">
    <source>
        <dbReference type="EMBL" id="EGZ14072.1"/>
    </source>
</evidence>
<keyword evidence="2 4" id="KW-0863">Zinc-finger</keyword>
<feature type="region of interest" description="Disordered" evidence="5">
    <location>
        <begin position="18"/>
        <end position="48"/>
    </location>
</feature>
<dbReference type="EMBL" id="JH159156">
    <property type="protein sequence ID" value="EGZ14072.1"/>
    <property type="molecule type" value="Genomic_DNA"/>
</dbReference>
<sequence length="177" mass="19389">MASSVNVCSFFFEPVLDADAPPPPEPAPEDPNAPKKRGRKKRAPLGGGANRHLCRLCQNVYTQAASTGYTNLLTHLRIKHPTWEDMFRAQQLEPATVTITTSAPTNADATTSPEATLSATSTTSVLKVRQTAGRKRGPVYEHFEDVPASPGTKHKKMRCLYCHEDSPQISGRLKLHL</sequence>
<protein>
    <recommendedName>
        <fullName evidence="6">BED-type domain-containing protein</fullName>
    </recommendedName>
</protein>
<feature type="compositionally biased region" description="Low complexity" evidence="5">
    <location>
        <begin position="109"/>
        <end position="122"/>
    </location>
</feature>
<feature type="domain" description="BED-type" evidence="6">
    <location>
        <begin position="134"/>
        <end position="177"/>
    </location>
</feature>
<evidence type="ECO:0000259" key="6">
    <source>
        <dbReference type="PROSITE" id="PS50808"/>
    </source>
</evidence>
<keyword evidence="8" id="KW-1185">Reference proteome</keyword>
<feature type="region of interest" description="Disordered" evidence="5">
    <location>
        <begin position="102"/>
        <end position="122"/>
    </location>
</feature>
<evidence type="ECO:0000256" key="3">
    <source>
        <dbReference type="ARBA" id="ARBA00022833"/>
    </source>
</evidence>
<name>G4ZQZ2_PHYSP</name>
<evidence type="ECO:0000256" key="5">
    <source>
        <dbReference type="SAM" id="MobiDB-lite"/>
    </source>
</evidence>
<evidence type="ECO:0000256" key="4">
    <source>
        <dbReference type="PROSITE-ProRule" id="PRU00027"/>
    </source>
</evidence>
<dbReference type="RefSeq" id="XP_009531501.1">
    <property type="nucleotide sequence ID" value="XM_009533206.1"/>
</dbReference>
<dbReference type="KEGG" id="psoj:PHYSODRAFT_437719"/>
<organism evidence="7 8">
    <name type="scientific">Phytophthora sojae (strain P6497)</name>
    <name type="common">Soybean stem and root rot agent</name>
    <name type="synonym">Phytophthora megasperma f. sp. glycines</name>
    <dbReference type="NCBI Taxonomy" id="1094619"/>
    <lineage>
        <taxon>Eukaryota</taxon>
        <taxon>Sar</taxon>
        <taxon>Stramenopiles</taxon>
        <taxon>Oomycota</taxon>
        <taxon>Peronosporomycetes</taxon>
        <taxon>Peronosporales</taxon>
        <taxon>Peronosporaceae</taxon>
        <taxon>Phytophthora</taxon>
    </lineage>
</organism>
<feature type="compositionally biased region" description="Pro residues" evidence="5">
    <location>
        <begin position="20"/>
        <end position="31"/>
    </location>
</feature>
<keyword evidence="3" id="KW-0862">Zinc</keyword>
<reference evidence="7 8" key="1">
    <citation type="journal article" date="2006" name="Science">
        <title>Phytophthora genome sequences uncover evolutionary origins and mechanisms of pathogenesis.</title>
        <authorList>
            <person name="Tyler B.M."/>
            <person name="Tripathy S."/>
            <person name="Zhang X."/>
            <person name="Dehal P."/>
            <person name="Jiang R.H."/>
            <person name="Aerts A."/>
            <person name="Arredondo F.D."/>
            <person name="Baxter L."/>
            <person name="Bensasson D."/>
            <person name="Beynon J.L."/>
            <person name="Chapman J."/>
            <person name="Damasceno C.M."/>
            <person name="Dorrance A.E."/>
            <person name="Dou D."/>
            <person name="Dickerman A.W."/>
            <person name="Dubchak I.L."/>
            <person name="Garbelotto M."/>
            <person name="Gijzen M."/>
            <person name="Gordon S.G."/>
            <person name="Govers F."/>
            <person name="Grunwald N.J."/>
            <person name="Huang W."/>
            <person name="Ivors K.L."/>
            <person name="Jones R.W."/>
            <person name="Kamoun S."/>
            <person name="Krampis K."/>
            <person name="Lamour K.H."/>
            <person name="Lee M.K."/>
            <person name="McDonald W.H."/>
            <person name="Medina M."/>
            <person name="Meijer H.J."/>
            <person name="Nordberg E.K."/>
            <person name="Maclean D.J."/>
            <person name="Ospina-Giraldo M.D."/>
            <person name="Morris P.F."/>
            <person name="Phuntumart V."/>
            <person name="Putnam N.H."/>
            <person name="Rash S."/>
            <person name="Rose J.K."/>
            <person name="Sakihama Y."/>
            <person name="Salamov A.A."/>
            <person name="Savidor A."/>
            <person name="Scheuring C.F."/>
            <person name="Smith B.M."/>
            <person name="Sobral B.W."/>
            <person name="Terry A."/>
            <person name="Torto-Alalibo T.A."/>
            <person name="Win J."/>
            <person name="Xu Z."/>
            <person name="Zhang H."/>
            <person name="Grigoriev I.V."/>
            <person name="Rokhsar D.S."/>
            <person name="Boore J.L."/>
        </authorList>
    </citation>
    <scope>NUCLEOTIDE SEQUENCE [LARGE SCALE GENOMIC DNA]</scope>
    <source>
        <strain evidence="7 8">P6497</strain>
    </source>
</reference>
<feature type="non-terminal residue" evidence="7">
    <location>
        <position position="177"/>
    </location>
</feature>
<dbReference type="GO" id="GO:0003677">
    <property type="term" value="F:DNA binding"/>
    <property type="evidence" value="ECO:0007669"/>
    <property type="project" value="InterPro"/>
</dbReference>
<evidence type="ECO:0000256" key="1">
    <source>
        <dbReference type="ARBA" id="ARBA00022723"/>
    </source>
</evidence>
<evidence type="ECO:0000313" key="8">
    <source>
        <dbReference type="Proteomes" id="UP000002640"/>
    </source>
</evidence>
<dbReference type="InterPro" id="IPR003656">
    <property type="entry name" value="Znf_BED"/>
</dbReference>
<dbReference type="GeneID" id="20652571"/>
<accession>G4ZQZ2</accession>
<evidence type="ECO:0000256" key="2">
    <source>
        <dbReference type="ARBA" id="ARBA00022771"/>
    </source>
</evidence>
<dbReference type="PROSITE" id="PS50808">
    <property type="entry name" value="ZF_BED"/>
    <property type="match status" value="1"/>
</dbReference>
<dbReference type="AlphaFoldDB" id="G4ZQZ2"/>
<dbReference type="GO" id="GO:0008270">
    <property type="term" value="F:zinc ion binding"/>
    <property type="evidence" value="ECO:0007669"/>
    <property type="project" value="UniProtKB-KW"/>
</dbReference>
<gene>
    <name evidence="7" type="ORF">PHYSODRAFT_437719</name>
</gene>
<dbReference type="OMA" id="CQNVYTQ"/>
<feature type="compositionally biased region" description="Basic residues" evidence="5">
    <location>
        <begin position="34"/>
        <end position="43"/>
    </location>
</feature>